<protein>
    <recommendedName>
        <fullName evidence="4">Glycerophosphoryl diester phosphodiesterase membrane domain-containing protein</fullName>
    </recommendedName>
</protein>
<keyword evidence="1" id="KW-0812">Transmembrane</keyword>
<keyword evidence="1" id="KW-0472">Membrane</keyword>
<dbReference type="RefSeq" id="WP_252587383.1">
    <property type="nucleotide sequence ID" value="NZ_JAMWYS010000028.1"/>
</dbReference>
<sequence length="297" mass="34078">MQHKINLREERDFGQKINAVFTFLQQNFKPLFKSVLFIVGPVALIAGISMGLYQSHVMEMAFDAGVNTVEYKSTNLFSTILTPSYFIAIFSMIVAFNLVYVVVYSYLKEYLEDNSNEITVDQVWKNVREKFIRSFFSLLGMMIIAYLACLIFIGFYWVLAFQFTLILVMIENTKFSDLMTRCLFLIRSKWWSTFGLLAVIMIIQGLMGIVFNIPTYIITFANAFHVVSENKEFTNQWGLILSTMFSTVGTLLLYSVSALALAFQYFNLVERKEGVGLLQEVDQIGKPNTPEDDEGDF</sequence>
<evidence type="ECO:0000313" key="3">
    <source>
        <dbReference type="Proteomes" id="UP001155182"/>
    </source>
</evidence>
<feature type="transmembrane region" description="Helical" evidence="1">
    <location>
        <begin position="31"/>
        <end position="53"/>
    </location>
</feature>
<proteinExistence type="predicted"/>
<gene>
    <name evidence="2" type="ORF">NF867_08470</name>
</gene>
<feature type="transmembrane region" description="Helical" evidence="1">
    <location>
        <begin position="191"/>
        <end position="217"/>
    </location>
</feature>
<evidence type="ECO:0000313" key="2">
    <source>
        <dbReference type="EMBL" id="MCO4292892.1"/>
    </source>
</evidence>
<evidence type="ECO:0008006" key="4">
    <source>
        <dbReference type="Google" id="ProtNLM"/>
    </source>
</evidence>
<comment type="caution">
    <text evidence="2">The sequence shown here is derived from an EMBL/GenBank/DDBJ whole genome shotgun (WGS) entry which is preliminary data.</text>
</comment>
<name>A0A9X2F1E4_9SPHI</name>
<organism evidence="2 3">
    <name type="scientific">Solitalea agri</name>
    <dbReference type="NCBI Taxonomy" id="2953739"/>
    <lineage>
        <taxon>Bacteria</taxon>
        <taxon>Pseudomonadati</taxon>
        <taxon>Bacteroidota</taxon>
        <taxon>Sphingobacteriia</taxon>
        <taxon>Sphingobacteriales</taxon>
        <taxon>Sphingobacteriaceae</taxon>
        <taxon>Solitalea</taxon>
    </lineage>
</organism>
<evidence type="ECO:0000256" key="1">
    <source>
        <dbReference type="SAM" id="Phobius"/>
    </source>
</evidence>
<keyword evidence="3" id="KW-1185">Reference proteome</keyword>
<dbReference type="AlphaFoldDB" id="A0A9X2F1E4"/>
<reference evidence="2" key="1">
    <citation type="submission" date="2022-06" db="EMBL/GenBank/DDBJ databases">
        <title>Solitalea sp. MAHUQ-68 isolated from rhizospheric soil.</title>
        <authorList>
            <person name="Huq M.A."/>
        </authorList>
    </citation>
    <scope>NUCLEOTIDE SEQUENCE</scope>
    <source>
        <strain evidence="2">MAHUQ-68</strain>
    </source>
</reference>
<accession>A0A9X2F1E4</accession>
<dbReference type="EMBL" id="JAMWYS010000028">
    <property type="protein sequence ID" value="MCO4292892.1"/>
    <property type="molecule type" value="Genomic_DNA"/>
</dbReference>
<feature type="transmembrane region" description="Helical" evidence="1">
    <location>
        <begin position="237"/>
        <end position="263"/>
    </location>
</feature>
<dbReference type="Proteomes" id="UP001155182">
    <property type="component" value="Unassembled WGS sequence"/>
</dbReference>
<keyword evidence="1" id="KW-1133">Transmembrane helix</keyword>
<feature type="transmembrane region" description="Helical" evidence="1">
    <location>
        <begin position="85"/>
        <end position="107"/>
    </location>
</feature>
<feature type="transmembrane region" description="Helical" evidence="1">
    <location>
        <begin position="143"/>
        <end position="170"/>
    </location>
</feature>